<keyword evidence="3" id="KW-1185">Reference proteome</keyword>
<feature type="region of interest" description="Disordered" evidence="1">
    <location>
        <begin position="124"/>
        <end position="194"/>
    </location>
</feature>
<dbReference type="PANTHER" id="PTHR33047">
    <property type="entry name" value="PROTEIN TAR1"/>
    <property type="match status" value="1"/>
</dbReference>
<protein>
    <recommendedName>
        <fullName evidence="4">Regulator of rDNA transcription protein 15</fullName>
    </recommendedName>
</protein>
<comment type="caution">
    <text evidence="2">The sequence shown here is derived from an EMBL/GenBank/DDBJ whole genome shotgun (WGS) entry which is preliminary data.</text>
</comment>
<dbReference type="Proteomes" id="UP000826271">
    <property type="component" value="Unassembled WGS sequence"/>
</dbReference>
<feature type="region of interest" description="Disordered" evidence="1">
    <location>
        <begin position="467"/>
        <end position="500"/>
    </location>
</feature>
<sequence length="743" mass="79018">MARENSAIVSMARQNSAIASMARENSTSVPGTARRQATGCPHGQATGCPHGQATVCPGRPDARPPCPKLGQNSTMVPGARTALGHRALNSTMVARPPCHPTLGHRVPPRPGHLVTRRSATGCPLGQATLSPDARPPGDPAARPPCHPTLGHRVTPRPGHRVTPRPGHRVTPRPGHRVTRRPGHRVTPRAGHRVPRRPGHRVVLVLGGLGEGLGHVSGRAGGSTLPASFLFRLGGQGVDGFVGGRDESERQRAESQRIVAARPLCRLQYPVAYLSRLQRILPAARWELYFKAANAARPPRGLGQRHVPLGARGPLLRVGKRTAGERVASSPDSDLEAFSHNPAHGSFAPLAFQPSAMTNSHVPYWWVNNPTLGEFCFTMIGRADIEGSKSNVAMNAWLPQASYPCGNFSDTSSFKFRRSKGSLGHAFTVRIRTGNQNQTSFYPSVPHEISVLVELILGHLRYLLTDVPPQPNSPPDNVFRPDRPAEASLGSKKRGSAPPPIHGISKITLKVVVFHFRLSAPTYPTPLKSFHKVGLESSSTGSSFPADSAKPVPLAVVSLDSRQGHRIPLVRTSSESTVQRTGKAPEGAVPSPSPGRHATTRSRRGSSSSSSPTADGFGTGTPEPSPQSQSFSRGYGSILPTSLAYIVPSTRGCSPWRPDAVMSTTGRGRHSVLRIFKGRRGRTGHHATCGALPAAGPYLRLSRFQGGQAIRTDGRSARAHAQGFAATAAPSYSSGPGSCPDGRV</sequence>
<dbReference type="PANTHER" id="PTHR33047:SF8">
    <property type="entry name" value="REGULATOR OF RDNA TRANSCRIPTION PROTEIN 15"/>
    <property type="match status" value="1"/>
</dbReference>
<dbReference type="EMBL" id="WHWC01000009">
    <property type="protein sequence ID" value="KAG8375840.1"/>
    <property type="molecule type" value="Genomic_DNA"/>
</dbReference>
<evidence type="ECO:0000313" key="3">
    <source>
        <dbReference type="Proteomes" id="UP000826271"/>
    </source>
</evidence>
<feature type="region of interest" description="Disordered" evidence="1">
    <location>
        <begin position="565"/>
        <end position="633"/>
    </location>
</feature>
<organism evidence="2 3">
    <name type="scientific">Buddleja alternifolia</name>
    <dbReference type="NCBI Taxonomy" id="168488"/>
    <lineage>
        <taxon>Eukaryota</taxon>
        <taxon>Viridiplantae</taxon>
        <taxon>Streptophyta</taxon>
        <taxon>Embryophyta</taxon>
        <taxon>Tracheophyta</taxon>
        <taxon>Spermatophyta</taxon>
        <taxon>Magnoliopsida</taxon>
        <taxon>eudicotyledons</taxon>
        <taxon>Gunneridae</taxon>
        <taxon>Pentapetalae</taxon>
        <taxon>asterids</taxon>
        <taxon>lamiids</taxon>
        <taxon>Lamiales</taxon>
        <taxon>Scrophulariaceae</taxon>
        <taxon>Buddlejeae</taxon>
        <taxon>Buddleja</taxon>
    </lineage>
</organism>
<proteinExistence type="predicted"/>
<feature type="compositionally biased region" description="Basic residues" evidence="1">
    <location>
        <begin position="153"/>
        <end position="194"/>
    </location>
</feature>
<accession>A0AAV6X9L9</accession>
<dbReference type="InterPro" id="IPR052997">
    <property type="entry name" value="RRT15-like"/>
</dbReference>
<feature type="compositionally biased region" description="Polar residues" evidence="1">
    <location>
        <begin position="20"/>
        <end position="30"/>
    </location>
</feature>
<evidence type="ECO:0000313" key="2">
    <source>
        <dbReference type="EMBL" id="KAG8375840.1"/>
    </source>
</evidence>
<evidence type="ECO:0000256" key="1">
    <source>
        <dbReference type="SAM" id="MobiDB-lite"/>
    </source>
</evidence>
<dbReference type="AlphaFoldDB" id="A0AAV6X9L9"/>
<name>A0AAV6X9L9_9LAMI</name>
<evidence type="ECO:0008006" key="4">
    <source>
        <dbReference type="Google" id="ProtNLM"/>
    </source>
</evidence>
<reference evidence="2" key="1">
    <citation type="submission" date="2019-10" db="EMBL/GenBank/DDBJ databases">
        <authorList>
            <person name="Zhang R."/>
            <person name="Pan Y."/>
            <person name="Wang J."/>
            <person name="Ma R."/>
            <person name="Yu S."/>
        </authorList>
    </citation>
    <scope>NUCLEOTIDE SEQUENCE</scope>
    <source>
        <strain evidence="2">LA-IB0</strain>
        <tissue evidence="2">Leaf</tissue>
    </source>
</reference>
<feature type="region of interest" description="Disordered" evidence="1">
    <location>
        <begin position="20"/>
        <end position="45"/>
    </location>
</feature>
<feature type="compositionally biased region" description="Pro residues" evidence="1">
    <location>
        <begin position="133"/>
        <end position="146"/>
    </location>
</feature>
<gene>
    <name evidence="2" type="ORF">BUALT_Bualt09G0001000</name>
</gene>
<feature type="compositionally biased region" description="Polar residues" evidence="1">
    <location>
        <begin position="570"/>
        <end position="579"/>
    </location>
</feature>